<dbReference type="InterPro" id="IPR018641">
    <property type="entry name" value="Trfase_1_rSAM/seldom-assoc"/>
</dbReference>
<organism evidence="1 2">
    <name type="scientific">Solidesulfovibrio carbinolicus</name>
    <dbReference type="NCBI Taxonomy" id="296842"/>
    <lineage>
        <taxon>Bacteria</taxon>
        <taxon>Pseudomonadati</taxon>
        <taxon>Thermodesulfobacteriota</taxon>
        <taxon>Desulfovibrionia</taxon>
        <taxon>Desulfovibrionales</taxon>
        <taxon>Desulfovibrionaceae</taxon>
        <taxon>Solidesulfovibrio</taxon>
    </lineage>
</organism>
<dbReference type="NCBIfam" id="TIGR04282">
    <property type="entry name" value="glyco_like_cofC"/>
    <property type="match status" value="1"/>
</dbReference>
<dbReference type="PANTHER" id="PTHR36529">
    <property type="entry name" value="SLL1095 PROTEIN"/>
    <property type="match status" value="1"/>
</dbReference>
<dbReference type="PANTHER" id="PTHR36529:SF1">
    <property type="entry name" value="GLYCOSYLTRANSFERASE"/>
    <property type="match status" value="1"/>
</dbReference>
<name>A0A4V0YR71_9BACT</name>
<dbReference type="Gene3D" id="3.90.550.10">
    <property type="entry name" value="Spore Coat Polysaccharide Biosynthesis Protein SpsA, Chain A"/>
    <property type="match status" value="1"/>
</dbReference>
<gene>
    <name evidence="1" type="ORF">C3Y92_16690</name>
</gene>
<dbReference type="InterPro" id="IPR029044">
    <property type="entry name" value="Nucleotide-diphossugar_trans"/>
</dbReference>
<proteinExistence type="predicted"/>
<accession>A0A4V0YR71</accession>
<evidence type="ECO:0008006" key="3">
    <source>
        <dbReference type="Google" id="ProtNLM"/>
    </source>
</evidence>
<dbReference type="AlphaFoldDB" id="A0A4V0YR71"/>
<dbReference type="EMBL" id="CP026538">
    <property type="protein sequence ID" value="QAZ68782.1"/>
    <property type="molecule type" value="Genomic_DNA"/>
</dbReference>
<dbReference type="SUPFAM" id="SSF53448">
    <property type="entry name" value="Nucleotide-diphospho-sugar transferases"/>
    <property type="match status" value="1"/>
</dbReference>
<sequence length="231" mass="23396">MAAVSLHILAKAPLPGLVKTRLAAVCGDDVALAAYRAMAANVFRAALASGLPATVHFAPDNARAAMETLCGPGFQLSPQAPGDLGARMAAALAGALTAGDAAALLIGADLPLLTPELLGKAAKALEEKPAVLGPAADGGYWLIGFTRAGFTPEVFADMPWSTAAVAGLTRARLAAAGRDTAELATLPDCDEAADLARLDGPPWRQALGGTPFGQFLDAATAGLFDQNRANR</sequence>
<dbReference type="KEGG" id="dcb:C3Y92_16690"/>
<dbReference type="Proteomes" id="UP000293296">
    <property type="component" value="Chromosome"/>
</dbReference>
<evidence type="ECO:0000313" key="2">
    <source>
        <dbReference type="Proteomes" id="UP000293296"/>
    </source>
</evidence>
<dbReference type="RefSeq" id="WP_129354557.1">
    <property type="nucleotide sequence ID" value="NZ_CP026538.1"/>
</dbReference>
<reference evidence="1 2" key="1">
    <citation type="submission" date="2018-02" db="EMBL/GenBank/DDBJ databases">
        <title>Genome sequence of Desulfovibrio carbinolicus DSM 3852.</title>
        <authorList>
            <person name="Wilbanks E."/>
            <person name="Skennerton C.T."/>
            <person name="Orphan V.J."/>
        </authorList>
    </citation>
    <scope>NUCLEOTIDE SEQUENCE [LARGE SCALE GENOMIC DNA]</scope>
    <source>
        <strain evidence="1 2">DSM 3852</strain>
    </source>
</reference>
<dbReference type="Pfam" id="PF09837">
    <property type="entry name" value="DUF2064"/>
    <property type="match status" value="1"/>
</dbReference>
<keyword evidence="2" id="KW-1185">Reference proteome</keyword>
<evidence type="ECO:0000313" key="1">
    <source>
        <dbReference type="EMBL" id="QAZ68782.1"/>
    </source>
</evidence>
<dbReference type="OrthoDB" id="9798250at2"/>
<protein>
    <recommendedName>
        <fullName evidence="3">Glycosyltransferase</fullName>
    </recommendedName>
</protein>